<protein>
    <submittedName>
        <fullName evidence="1">Uncharacterized protein</fullName>
    </submittedName>
</protein>
<evidence type="ECO:0000313" key="1">
    <source>
        <dbReference type="EMBL" id="SKA57211.1"/>
    </source>
</evidence>
<accession>A0A1T4UXU9</accession>
<proteinExistence type="predicted"/>
<name>A0A1T4UXU9_9GAMM</name>
<gene>
    <name evidence="1" type="ORF">SAMN02745213_00159</name>
</gene>
<dbReference type="Proteomes" id="UP000242432">
    <property type="component" value="Unassembled WGS sequence"/>
</dbReference>
<keyword evidence="2" id="KW-1185">Reference proteome</keyword>
<dbReference type="EMBL" id="FUXX01000002">
    <property type="protein sequence ID" value="SKA57211.1"/>
    <property type="molecule type" value="Genomic_DNA"/>
</dbReference>
<evidence type="ECO:0000313" key="2">
    <source>
        <dbReference type="Proteomes" id="UP000242432"/>
    </source>
</evidence>
<dbReference type="RefSeq" id="WP_078927800.1">
    <property type="nucleotide sequence ID" value="NZ_FUXX01000002.1"/>
</dbReference>
<reference evidence="2" key="1">
    <citation type="submission" date="2017-02" db="EMBL/GenBank/DDBJ databases">
        <authorList>
            <person name="Varghese N."/>
            <person name="Submissions S."/>
        </authorList>
    </citation>
    <scope>NUCLEOTIDE SEQUENCE [LARGE SCALE GENOMIC DNA]</scope>
    <source>
        <strain evidence="2">DSM 3072</strain>
    </source>
</reference>
<organism evidence="1 2">
    <name type="scientific">Succinivibrio dextrinosolvens DSM 3072</name>
    <dbReference type="NCBI Taxonomy" id="1123324"/>
    <lineage>
        <taxon>Bacteria</taxon>
        <taxon>Pseudomonadati</taxon>
        <taxon>Pseudomonadota</taxon>
        <taxon>Gammaproteobacteria</taxon>
        <taxon>Aeromonadales</taxon>
        <taxon>Succinivibrionaceae</taxon>
        <taxon>Succinivibrio</taxon>
    </lineage>
</organism>
<dbReference type="AlphaFoldDB" id="A0A1T4UXU9"/>
<dbReference type="STRING" id="83771.SAMN02910357_00739"/>
<sequence>MTKYNVVKILKGEIMYLGNGDDWMSSPAGAKEFCEETAQKIAFNYNRHFCDLGGEHYNYIRVKAS</sequence>